<sequence>MILLSINKISKVIETAELIYGTRGTAIVNRPETFIDKLSNYLEDFNMTGRCSVNILHKYIDELSQEQKAEIIALMWLGRSLSDQAPEDFPNLVKQVVELIPKNYATNYIIEKPLLAKYLRIGLQKLNICPSISS</sequence>
<dbReference type="AlphaFoldDB" id="A0A8J7A0M8"/>
<proteinExistence type="predicted"/>
<accession>A0A8J7A0M8</accession>
<dbReference type="Pfam" id="PF12616">
    <property type="entry name" value="DUF3775"/>
    <property type="match status" value="1"/>
</dbReference>
<dbReference type="RefSeq" id="WP_193917640.1">
    <property type="nucleotide sequence ID" value="NZ_JADEXS020000001.1"/>
</dbReference>
<evidence type="ECO:0000313" key="2">
    <source>
        <dbReference type="Proteomes" id="UP000622533"/>
    </source>
</evidence>
<gene>
    <name evidence="1" type="ORF">IQ276_15415</name>
</gene>
<protein>
    <submittedName>
        <fullName evidence="1">DUF3775 domain-containing protein</fullName>
    </submittedName>
</protein>
<comment type="caution">
    <text evidence="1">The sequence shown here is derived from an EMBL/GenBank/DDBJ whole genome shotgun (WGS) entry which is preliminary data.</text>
</comment>
<dbReference type="Proteomes" id="UP000622533">
    <property type="component" value="Unassembled WGS sequence"/>
</dbReference>
<dbReference type="InterPro" id="IPR022254">
    <property type="entry name" value="DUF3775"/>
</dbReference>
<evidence type="ECO:0000313" key="1">
    <source>
        <dbReference type="EMBL" id="MBE9023771.1"/>
    </source>
</evidence>
<dbReference type="EMBL" id="JADEXS010000191">
    <property type="protein sequence ID" value="MBE9023771.1"/>
    <property type="molecule type" value="Genomic_DNA"/>
</dbReference>
<organism evidence="1 2">
    <name type="scientific">Desmonostoc muscorum LEGE 12446</name>
    <dbReference type="NCBI Taxonomy" id="1828758"/>
    <lineage>
        <taxon>Bacteria</taxon>
        <taxon>Bacillati</taxon>
        <taxon>Cyanobacteriota</taxon>
        <taxon>Cyanophyceae</taxon>
        <taxon>Nostocales</taxon>
        <taxon>Nostocaceae</taxon>
        <taxon>Desmonostoc</taxon>
    </lineage>
</organism>
<name>A0A8J7A0M8_DESMC</name>
<keyword evidence="2" id="KW-1185">Reference proteome</keyword>
<reference evidence="1" key="1">
    <citation type="submission" date="2020-10" db="EMBL/GenBank/DDBJ databases">
        <authorList>
            <person name="Castelo-Branco R."/>
            <person name="Eusebio N."/>
            <person name="Adriana R."/>
            <person name="Vieira A."/>
            <person name="Brugerolle De Fraissinette N."/>
            <person name="Rezende De Castro R."/>
            <person name="Schneider M.P."/>
            <person name="Vasconcelos V."/>
            <person name="Leao P.N."/>
        </authorList>
    </citation>
    <scope>NUCLEOTIDE SEQUENCE</scope>
    <source>
        <strain evidence="1">LEGE 12446</strain>
    </source>
</reference>